<sequence>MDSLILEIGPAGTCAVGPAVEPAPVRGFSSDNVEDILRFAVNEARDGRVVALATLADIRGGSARPLGTHMAVRDDGVFCGYVSGGCTEAAVAAEAVQAIRSGADRILLLGAGSPFFDVVLPCGGGISIFIHVIRDYGPIENVLERLRERRRCSLIYRPDAQDLTWIVYAGESGWRTSGFVTSYRPRPRLIVSAHSADLSPAADIATAAGYEVFTHGNDVVKPATQIDADTAIALLYHDLDRELPVLVEALASNAFYIGALGSARTHARRVEKLQTIGVSEGDIARIKGPIGIFGKAGDSGSLALSIVADVAAIRNAEKMPRLEPEPIFNQCWGPGLSVA</sequence>
<geneLocation type="plasmid" evidence="1 2">
    <name>unnamed1</name>
</geneLocation>
<accession>A0ACD5FEC3</accession>
<reference evidence="1" key="1">
    <citation type="submission" date="2024-10" db="EMBL/GenBank/DDBJ databases">
        <title>Strain of Rhizobium-related bacteria isolated fromm roots of Vavilovia formosa.</title>
        <authorList>
            <person name="Kimeklis A."/>
            <person name="Afonin A."/>
        </authorList>
    </citation>
    <scope>NUCLEOTIDE SEQUENCE</scope>
    <source>
        <strain evidence="1">Vaf12</strain>
    </source>
</reference>
<gene>
    <name evidence="1" type="ORF">A4A59_028645</name>
</gene>
<dbReference type="Proteomes" id="UP000076193">
    <property type="component" value="Plasmid unnamed1"/>
</dbReference>
<proteinExistence type="predicted"/>
<protein>
    <submittedName>
        <fullName evidence="1">XdhC family protein</fullName>
    </submittedName>
</protein>
<dbReference type="EMBL" id="CP171845">
    <property type="protein sequence ID" value="XKQ43536.1"/>
    <property type="molecule type" value="Genomic_DNA"/>
</dbReference>
<name>A0ACD5FEC3_RHILE</name>
<evidence type="ECO:0000313" key="2">
    <source>
        <dbReference type="Proteomes" id="UP000076193"/>
    </source>
</evidence>
<evidence type="ECO:0000313" key="1">
    <source>
        <dbReference type="EMBL" id="XKQ43536.1"/>
    </source>
</evidence>
<organism evidence="1 2">
    <name type="scientific">Rhizobium leguminosarum</name>
    <dbReference type="NCBI Taxonomy" id="384"/>
    <lineage>
        <taxon>Bacteria</taxon>
        <taxon>Pseudomonadati</taxon>
        <taxon>Pseudomonadota</taxon>
        <taxon>Alphaproteobacteria</taxon>
        <taxon>Hyphomicrobiales</taxon>
        <taxon>Rhizobiaceae</taxon>
        <taxon>Rhizobium/Agrobacterium group</taxon>
        <taxon>Rhizobium</taxon>
    </lineage>
</organism>
<keyword evidence="1" id="KW-0614">Plasmid</keyword>